<evidence type="ECO:0000313" key="1">
    <source>
        <dbReference type="RefSeq" id="XP_059603227.1"/>
    </source>
</evidence>
<protein>
    <submittedName>
        <fullName evidence="1">Uncharacterized protein</fullName>
    </submittedName>
</protein>
<dbReference type="KEGG" id="ang:An01g07670"/>
<accession>A0AAJ8BTS9</accession>
<organism evidence="1">
    <name type="scientific">Aspergillus niger</name>
    <dbReference type="NCBI Taxonomy" id="5061"/>
    <lineage>
        <taxon>Eukaryota</taxon>
        <taxon>Fungi</taxon>
        <taxon>Dikarya</taxon>
        <taxon>Ascomycota</taxon>
        <taxon>Pezizomycotina</taxon>
        <taxon>Eurotiomycetes</taxon>
        <taxon>Eurotiomycetidae</taxon>
        <taxon>Eurotiales</taxon>
        <taxon>Aspergillaceae</taxon>
        <taxon>Aspergillus</taxon>
        <taxon>Aspergillus subgen. Circumdati</taxon>
    </lineage>
</organism>
<reference evidence="1" key="2">
    <citation type="submission" date="2025-08" db="UniProtKB">
        <authorList>
            <consortium name="RefSeq"/>
        </authorList>
    </citation>
    <scope>IDENTIFICATION</scope>
</reference>
<dbReference type="GeneID" id="84590003"/>
<dbReference type="AlphaFoldDB" id="A0AAJ8BTS9"/>
<proteinExistence type="predicted"/>
<sequence length="157" mass="17523">MNRLAGCDVDSGQRISRGGGGWAMIAPRLRAERYAAESEEDLTMEVRVEEVGEKWTETKRKGKRKEKSRQWGIGKDWAALISCGRRQLRIQLLVRPDSIAYSIVGKEENSVAFAHSPKEKPTGLTVGVPMGPWVPDVQPSLSGLVLLVPRQWRLSID</sequence>
<gene>
    <name evidence="1" type="ORF">An01g07670</name>
</gene>
<dbReference type="VEuPathDB" id="FungiDB:An01g07670"/>
<reference evidence="1" key="1">
    <citation type="submission" date="2025-02" db="EMBL/GenBank/DDBJ databases">
        <authorList>
            <consortium name="NCBI Genome Project"/>
        </authorList>
    </citation>
    <scope>NUCLEOTIDE SEQUENCE</scope>
</reference>
<name>A0AAJ8BTS9_ASPNG</name>
<dbReference type="RefSeq" id="XP_059603227.1">
    <property type="nucleotide sequence ID" value="XM_059749498.1"/>
</dbReference>